<accession>A0A8R1V0U3</accession>
<dbReference type="PANTHER" id="PTHR23021:SF11">
    <property type="entry name" value="SERPENTINE RECEPTOR, CLASS T"/>
    <property type="match status" value="1"/>
</dbReference>
<gene>
    <name evidence="1" type="primary">WBGene00281897</name>
</gene>
<protein>
    <submittedName>
        <fullName evidence="1">G protein-coupled receptor</fullName>
    </submittedName>
</protein>
<keyword evidence="2" id="KW-1185">Reference proteome</keyword>
<dbReference type="EnsemblMetazoa" id="PPA43528.1">
    <property type="protein sequence ID" value="PPA43528.1"/>
    <property type="gene ID" value="WBGene00281897"/>
</dbReference>
<reference evidence="1" key="2">
    <citation type="submission" date="2022-06" db="UniProtKB">
        <authorList>
            <consortium name="EnsemblMetazoa"/>
        </authorList>
    </citation>
    <scope>IDENTIFICATION</scope>
    <source>
        <strain evidence="1">PS312</strain>
    </source>
</reference>
<dbReference type="Proteomes" id="UP000005239">
    <property type="component" value="Unassembled WGS sequence"/>
</dbReference>
<dbReference type="SUPFAM" id="SSF81321">
    <property type="entry name" value="Family A G protein-coupled receptor-like"/>
    <property type="match status" value="2"/>
</dbReference>
<proteinExistence type="predicted"/>
<dbReference type="Pfam" id="PF10321">
    <property type="entry name" value="7TM_GPCR_Srt"/>
    <property type="match status" value="1"/>
</dbReference>
<dbReference type="AlphaFoldDB" id="A0A2A6BJF3"/>
<evidence type="ECO:0000313" key="2">
    <source>
        <dbReference type="Proteomes" id="UP000005239"/>
    </source>
</evidence>
<sequence>MVAHQFQFMPTMIQGAAYNCSAVMPPGPEWAEKYGVRRIPFGIYSFVFGVITEILYVPCMFGLRREMKTSCFKIMFWLSIFDMIALMANSILFGALLLEGAVYCSNRIMTLGVGIVGYGIWLTCSATCLVLGLNRLFDIMDLSRFFTVVSLLMEVTSHEFQNSRTNIYLQLCVAYGVFMVSVNSTHQSMFFSPYIPGHSVEEYVNWAHAAHNITVAIFSCLLYISLSAVLLIKKIFVQVVIICGSNLIGTLIYVYANFLPTPPAVIVAGHVAWQLIHGSPPMIYLTLNKNIRNYTLRSLGLSQAVGLSSGLIVIRNTGSKIVPLIIESLVAATVAIPNILLIVILIYGSIKLFKHHFYIVVANLVVLTSLKAFVELAFVLPYYLNGYFSTQYELLIFNLSVLADYGILFFSFLIAVNRYFSAIKNREKEKRLPSNTCSMMGLITSCGVYQQYFHKCLKTTPFMETLVQCVIYTSYVVALIVILLYVRIFVYYQCNGGRKQSTRASARNVTMQLQILKQNAVIFTLYVASIVCVLVLSWYDNGRQSVSEIAYAENLLNLSIAGVYPICFLFMSGEMRSVLVAKIRPRTPTRVGSVSIAHPTSPVYKHDILFS</sequence>
<dbReference type="OrthoDB" id="5873245at2759"/>
<reference evidence="2" key="1">
    <citation type="journal article" date="2008" name="Nat. Genet.">
        <title>The Pristionchus pacificus genome provides a unique perspective on nematode lifestyle and parasitism.</title>
        <authorList>
            <person name="Dieterich C."/>
            <person name="Clifton S.W."/>
            <person name="Schuster L.N."/>
            <person name="Chinwalla A."/>
            <person name="Delehaunty K."/>
            <person name="Dinkelacker I."/>
            <person name="Fulton L."/>
            <person name="Fulton R."/>
            <person name="Godfrey J."/>
            <person name="Minx P."/>
            <person name="Mitreva M."/>
            <person name="Roeseler W."/>
            <person name="Tian H."/>
            <person name="Witte H."/>
            <person name="Yang S.P."/>
            <person name="Wilson R.K."/>
            <person name="Sommer R.J."/>
        </authorList>
    </citation>
    <scope>NUCLEOTIDE SEQUENCE [LARGE SCALE GENOMIC DNA]</scope>
    <source>
        <strain evidence="2">PS312</strain>
    </source>
</reference>
<evidence type="ECO:0000313" key="1">
    <source>
        <dbReference type="EnsemblMetazoa" id="PPA43528.1"/>
    </source>
</evidence>
<dbReference type="PANTHER" id="PTHR23021">
    <property type="entry name" value="SERPENTINE RECEPTOR, CLASS T"/>
    <property type="match status" value="1"/>
</dbReference>
<name>A0A2A6BJF3_PRIPA</name>
<dbReference type="InterPro" id="IPR019425">
    <property type="entry name" value="7TM_GPCR_serpentine_rcpt_Srt"/>
</dbReference>
<accession>A0A2A6BJF3</accession>
<organism evidence="1 2">
    <name type="scientific">Pristionchus pacificus</name>
    <name type="common">Parasitic nematode worm</name>
    <dbReference type="NCBI Taxonomy" id="54126"/>
    <lineage>
        <taxon>Eukaryota</taxon>
        <taxon>Metazoa</taxon>
        <taxon>Ecdysozoa</taxon>
        <taxon>Nematoda</taxon>
        <taxon>Chromadorea</taxon>
        <taxon>Rhabditida</taxon>
        <taxon>Rhabditina</taxon>
        <taxon>Diplogasteromorpha</taxon>
        <taxon>Diplogasteroidea</taxon>
        <taxon>Neodiplogasteridae</taxon>
        <taxon>Pristionchus</taxon>
    </lineage>
</organism>